<gene>
    <name evidence="6" type="ORF">JKL49_17645</name>
    <name evidence="7" type="ORF">JKL49_24600</name>
</gene>
<evidence type="ECO:0000256" key="5">
    <source>
        <dbReference type="PIRSR" id="PIRSR600760-2"/>
    </source>
</evidence>
<proteinExistence type="inferred from homology"/>
<dbReference type="InterPro" id="IPR020583">
    <property type="entry name" value="Inositol_monoP_metal-BS"/>
</dbReference>
<organism evidence="6 8">
    <name type="scientific">Phenylobacterium glaciei</name>
    <dbReference type="NCBI Taxonomy" id="2803784"/>
    <lineage>
        <taxon>Bacteria</taxon>
        <taxon>Pseudomonadati</taxon>
        <taxon>Pseudomonadota</taxon>
        <taxon>Alphaproteobacteria</taxon>
        <taxon>Caulobacterales</taxon>
        <taxon>Caulobacteraceae</taxon>
        <taxon>Phenylobacterium</taxon>
    </lineage>
</organism>
<dbReference type="GO" id="GO:0046872">
    <property type="term" value="F:metal ion binding"/>
    <property type="evidence" value="ECO:0007669"/>
    <property type="project" value="UniProtKB-KW"/>
</dbReference>
<dbReference type="EMBL" id="CP068570">
    <property type="protein sequence ID" value="QQZ49861.1"/>
    <property type="molecule type" value="Genomic_DNA"/>
</dbReference>
<sequence>MTDADADLELIVAAAVEAGNLAVRLRDEGLTVEIKSDKTQVTNADLATDALLTERLRSARPDYGWLSEETADNADRLAKRRLFVVDPIDGTRAFIRDRPWWSVSIAVVEDGLPIAGVVFAPDVEETYTAIAGQGAKLNDAGIRASDCGLVEGCGMIGDERMFGHPAWPEPWPAMRIEARNSTAYRMCLVAAGSFDAAIAIVRKSDWDLAAADLIAREAGAYCGDHLGQAFAYNRADPSQPSLVCAAPRLAPLILNRVGHIALRN</sequence>
<keyword evidence="3" id="KW-0378">Hydrolase</keyword>
<name>A0A941D3H8_9CAUL</name>
<evidence type="ECO:0000313" key="7">
    <source>
        <dbReference type="EMBL" id="QQZ49861.1"/>
    </source>
</evidence>
<evidence type="ECO:0000256" key="2">
    <source>
        <dbReference type="ARBA" id="ARBA00022723"/>
    </source>
</evidence>
<dbReference type="InterPro" id="IPR000760">
    <property type="entry name" value="Inositol_monophosphatase-like"/>
</dbReference>
<keyword evidence="2 5" id="KW-0479">Metal-binding</keyword>
<feature type="binding site" evidence="5">
    <location>
        <position position="88"/>
    </location>
    <ligand>
        <name>Mg(2+)</name>
        <dbReference type="ChEBI" id="CHEBI:18420"/>
        <label>1</label>
        <note>catalytic</note>
    </ligand>
</feature>
<keyword evidence="4 5" id="KW-0460">Magnesium</keyword>
<evidence type="ECO:0000313" key="6">
    <source>
        <dbReference type="EMBL" id="MBR7621222.1"/>
    </source>
</evidence>
<dbReference type="Proteomes" id="UP000622580">
    <property type="component" value="Unassembled WGS sequence"/>
</dbReference>
<reference evidence="7" key="1">
    <citation type="submission" date="2021-01" db="EMBL/GenBank/DDBJ databases">
        <title>Genome sequence of Phenylobacterium sp. 20VBR1 isolated from a valley glaceir, Ny-Alesund, Svalbard.</title>
        <authorList>
            <person name="Thomas F.A."/>
            <person name="Krishnan K.P."/>
            <person name="Sinha R.K."/>
        </authorList>
    </citation>
    <scope>NUCLEOTIDE SEQUENCE</scope>
    <source>
        <strain evidence="7">20VBR1</strain>
    </source>
</reference>
<keyword evidence="8" id="KW-1185">Reference proteome</keyword>
<dbReference type="PROSITE" id="PS00629">
    <property type="entry name" value="IMP_1"/>
    <property type="match status" value="1"/>
</dbReference>
<dbReference type="GO" id="GO:0008934">
    <property type="term" value="F:inositol monophosphate 1-phosphatase activity"/>
    <property type="evidence" value="ECO:0007669"/>
    <property type="project" value="TreeGrafter"/>
</dbReference>
<dbReference type="PROSITE" id="PS00630">
    <property type="entry name" value="IMP_2"/>
    <property type="match status" value="1"/>
</dbReference>
<dbReference type="AlphaFoldDB" id="A0A941D3H8"/>
<feature type="binding site" evidence="5">
    <location>
        <position position="86"/>
    </location>
    <ligand>
        <name>Mg(2+)</name>
        <dbReference type="ChEBI" id="CHEBI:18420"/>
        <label>1</label>
        <note>catalytic</note>
    </ligand>
</feature>
<dbReference type="PANTHER" id="PTHR20854:SF4">
    <property type="entry name" value="INOSITOL-1-MONOPHOSPHATASE-RELATED"/>
    <property type="match status" value="1"/>
</dbReference>
<dbReference type="GO" id="GO:0007165">
    <property type="term" value="P:signal transduction"/>
    <property type="evidence" value="ECO:0007669"/>
    <property type="project" value="TreeGrafter"/>
</dbReference>
<evidence type="ECO:0000256" key="1">
    <source>
        <dbReference type="ARBA" id="ARBA00009759"/>
    </source>
</evidence>
<dbReference type="Pfam" id="PF00459">
    <property type="entry name" value="Inositol_P"/>
    <property type="match status" value="1"/>
</dbReference>
<protein>
    <submittedName>
        <fullName evidence="6">3'(2'),5'-bisphosphate nucleotidase CysQ</fullName>
    </submittedName>
</protein>
<dbReference type="Gene3D" id="3.40.190.80">
    <property type="match status" value="1"/>
</dbReference>
<dbReference type="GO" id="GO:0006020">
    <property type="term" value="P:inositol metabolic process"/>
    <property type="evidence" value="ECO:0007669"/>
    <property type="project" value="TreeGrafter"/>
</dbReference>
<dbReference type="GO" id="GO:0046854">
    <property type="term" value="P:phosphatidylinositol phosphate biosynthetic process"/>
    <property type="evidence" value="ECO:0007669"/>
    <property type="project" value="InterPro"/>
</dbReference>
<dbReference type="RefSeq" id="WP_215342222.1">
    <property type="nucleotide sequence ID" value="NZ_JAGSGD010000001.1"/>
</dbReference>
<dbReference type="PANTHER" id="PTHR20854">
    <property type="entry name" value="INOSITOL MONOPHOSPHATASE"/>
    <property type="match status" value="1"/>
</dbReference>
<reference evidence="6" key="2">
    <citation type="submission" date="2021-04" db="EMBL/GenBank/DDBJ databases">
        <title>Draft genome assembly of strain Phenylobacterium sp. 20VBR1 using MiniION and Illumina platforms.</title>
        <authorList>
            <person name="Thomas F.A."/>
            <person name="Krishnan K.P."/>
            <person name="Sinha R.K."/>
        </authorList>
    </citation>
    <scope>NUCLEOTIDE SEQUENCE</scope>
    <source>
        <strain evidence="6">20VBR1</strain>
    </source>
</reference>
<dbReference type="CDD" id="cd01638">
    <property type="entry name" value="CysQ"/>
    <property type="match status" value="1"/>
</dbReference>
<accession>A0A941D3H8</accession>
<comment type="similarity">
    <text evidence="1">Belongs to the inositol monophosphatase superfamily.</text>
</comment>
<dbReference type="Gene3D" id="3.30.540.10">
    <property type="entry name" value="Fructose-1,6-Bisphosphatase, subunit A, domain 1"/>
    <property type="match status" value="1"/>
</dbReference>
<dbReference type="InterPro" id="IPR020550">
    <property type="entry name" value="Inositol_monophosphatase_CS"/>
</dbReference>
<feature type="binding site" evidence="5">
    <location>
        <position position="89"/>
    </location>
    <ligand>
        <name>Mg(2+)</name>
        <dbReference type="ChEBI" id="CHEBI:18420"/>
        <label>1</label>
        <note>catalytic</note>
    </ligand>
</feature>
<dbReference type="EMBL" id="JAGSGD010000001">
    <property type="protein sequence ID" value="MBR7621222.1"/>
    <property type="molecule type" value="Genomic_DNA"/>
</dbReference>
<evidence type="ECO:0000313" key="8">
    <source>
        <dbReference type="Proteomes" id="UP000622580"/>
    </source>
</evidence>
<dbReference type="PRINTS" id="PR00377">
    <property type="entry name" value="IMPHPHTASES"/>
</dbReference>
<evidence type="ECO:0000256" key="3">
    <source>
        <dbReference type="ARBA" id="ARBA00022801"/>
    </source>
</evidence>
<evidence type="ECO:0000256" key="4">
    <source>
        <dbReference type="ARBA" id="ARBA00022842"/>
    </source>
</evidence>
<feature type="binding site" evidence="5">
    <location>
        <position position="207"/>
    </location>
    <ligand>
        <name>Mg(2+)</name>
        <dbReference type="ChEBI" id="CHEBI:18420"/>
        <label>1</label>
        <note>catalytic</note>
    </ligand>
</feature>
<comment type="cofactor">
    <cofactor evidence="5">
        <name>Mg(2+)</name>
        <dbReference type="ChEBI" id="CHEBI:18420"/>
    </cofactor>
</comment>
<feature type="binding site" evidence="5">
    <location>
        <position position="68"/>
    </location>
    <ligand>
        <name>Mg(2+)</name>
        <dbReference type="ChEBI" id="CHEBI:18420"/>
        <label>1</label>
        <note>catalytic</note>
    </ligand>
</feature>
<dbReference type="SUPFAM" id="SSF56655">
    <property type="entry name" value="Carbohydrate phosphatase"/>
    <property type="match status" value="1"/>
</dbReference>